<proteinExistence type="predicted"/>
<evidence type="ECO:0000256" key="1">
    <source>
        <dbReference type="SAM" id="MobiDB-lite"/>
    </source>
</evidence>
<name>A0A379ILL4_PSEFL</name>
<dbReference type="EMBL" id="UGUS01000002">
    <property type="protein sequence ID" value="SUD34731.1"/>
    <property type="molecule type" value="Genomic_DNA"/>
</dbReference>
<sequence length="329" mass="35642">MKLSSQSDALLNLPYVKPDVQTQQLPVPAGLISDPPVGMHPDDQATKAFKYPPGSDHERYKRGTLRKGGFRGQKSGRKSDSKTNQKSDSKTNQKSDSKTNQKPDSKPNQKPNLPIRNNGSAQQASKDLVTLGQLAERDAFPIRSSIGATARESLVGAGVRGLVNIPFTAAEYAVSTAVSERIKAQSEMPGATKRNADGTTGTVNPAATAQQKTAARLEDAEIKLELLANQIISINSGPNAQAVAKSPDASTTDSARLEYIEKTQDAAEKQIQDIAKRYDIIYRPYVALATTEEMTTESRLDAIEKRYASMNKVINTLVVLKQNEAETTD</sequence>
<feature type="region of interest" description="Disordered" evidence="1">
    <location>
        <begin position="26"/>
        <end position="124"/>
    </location>
</feature>
<reference evidence="2 3" key="1">
    <citation type="submission" date="2018-06" db="EMBL/GenBank/DDBJ databases">
        <authorList>
            <consortium name="Pathogen Informatics"/>
            <person name="Doyle S."/>
        </authorList>
    </citation>
    <scope>NUCLEOTIDE SEQUENCE [LARGE SCALE GENOMIC DNA]</scope>
    <source>
        <strain evidence="2 3">NCTC10392</strain>
    </source>
</reference>
<protein>
    <submittedName>
        <fullName evidence="2">Uncharacterized protein</fullName>
    </submittedName>
</protein>
<dbReference type="AlphaFoldDB" id="A0A379ILL4"/>
<evidence type="ECO:0000313" key="2">
    <source>
        <dbReference type="EMBL" id="SUD34731.1"/>
    </source>
</evidence>
<feature type="compositionally biased region" description="Basic and acidic residues" evidence="1">
    <location>
        <begin position="77"/>
        <end position="107"/>
    </location>
</feature>
<accession>A0A379ILL4</accession>
<feature type="region of interest" description="Disordered" evidence="1">
    <location>
        <begin position="185"/>
        <end position="204"/>
    </location>
</feature>
<dbReference type="Proteomes" id="UP000255125">
    <property type="component" value="Unassembled WGS sequence"/>
</dbReference>
<gene>
    <name evidence="2" type="ORF">NCTC10392_05659</name>
</gene>
<feature type="compositionally biased region" description="Polar residues" evidence="1">
    <location>
        <begin position="108"/>
        <end position="124"/>
    </location>
</feature>
<evidence type="ECO:0000313" key="3">
    <source>
        <dbReference type="Proteomes" id="UP000255125"/>
    </source>
</evidence>
<dbReference type="RefSeq" id="WP_235205527.1">
    <property type="nucleotide sequence ID" value="NZ_CP008896.1"/>
</dbReference>
<organism evidence="2 3">
    <name type="scientific">Pseudomonas fluorescens</name>
    <dbReference type="NCBI Taxonomy" id="294"/>
    <lineage>
        <taxon>Bacteria</taxon>
        <taxon>Pseudomonadati</taxon>
        <taxon>Pseudomonadota</taxon>
        <taxon>Gammaproteobacteria</taxon>
        <taxon>Pseudomonadales</taxon>
        <taxon>Pseudomonadaceae</taxon>
        <taxon>Pseudomonas</taxon>
    </lineage>
</organism>